<protein>
    <submittedName>
        <fullName evidence="5">MBL fold metallo-hydrolase</fullName>
    </submittedName>
</protein>
<dbReference type="Proteomes" id="UP000190188">
    <property type="component" value="Unassembled WGS sequence"/>
</dbReference>
<dbReference type="Pfam" id="PF21221">
    <property type="entry name" value="B_lactamase-like_C"/>
    <property type="match status" value="1"/>
</dbReference>
<dbReference type="GO" id="GO:0016787">
    <property type="term" value="F:hydrolase activity"/>
    <property type="evidence" value="ECO:0007669"/>
    <property type="project" value="UniProtKB-KW"/>
</dbReference>
<proteinExistence type="predicted"/>
<dbReference type="Gene3D" id="3.60.15.10">
    <property type="entry name" value="Ribonuclease Z/Hydroxyacylglutathione hydrolase-like"/>
    <property type="match status" value="1"/>
</dbReference>
<dbReference type="InterPro" id="IPR048933">
    <property type="entry name" value="B_lactamase-like_C"/>
</dbReference>
<dbReference type="OrthoDB" id="9761531at2"/>
<dbReference type="Pfam" id="PF00753">
    <property type="entry name" value="Lactamase_B"/>
    <property type="match status" value="1"/>
</dbReference>
<dbReference type="SMART" id="SM00849">
    <property type="entry name" value="Lactamase_B"/>
    <property type="match status" value="1"/>
</dbReference>
<accession>A0A1T2XKD6</accession>
<comment type="function">
    <text evidence="2">Counteracts the endogenous Pycsar antiviral defense system. Phosphodiesterase that enables metal-dependent hydrolysis of host cyclic nucleotide Pycsar defense signals such as cCMP and cUMP.</text>
</comment>
<keyword evidence="5" id="KW-0378">Hydrolase</keyword>
<comment type="catalytic activity">
    <reaction evidence="1">
        <text>3',5'-cyclic CMP + H2O = CMP + H(+)</text>
        <dbReference type="Rhea" id="RHEA:72675"/>
        <dbReference type="ChEBI" id="CHEBI:15377"/>
        <dbReference type="ChEBI" id="CHEBI:15378"/>
        <dbReference type="ChEBI" id="CHEBI:58003"/>
        <dbReference type="ChEBI" id="CHEBI:60377"/>
    </reaction>
    <physiologicalReaction direction="left-to-right" evidence="1">
        <dbReference type="Rhea" id="RHEA:72676"/>
    </physiologicalReaction>
</comment>
<dbReference type="CDD" id="cd07725">
    <property type="entry name" value="TTHA1429-like_MBL-fold"/>
    <property type="match status" value="1"/>
</dbReference>
<feature type="domain" description="Metallo-beta-lactamase" evidence="4">
    <location>
        <begin position="27"/>
        <end position="239"/>
    </location>
</feature>
<dbReference type="SUPFAM" id="SSF56281">
    <property type="entry name" value="Metallo-hydrolase/oxidoreductase"/>
    <property type="match status" value="1"/>
</dbReference>
<dbReference type="InterPro" id="IPR036388">
    <property type="entry name" value="WH-like_DNA-bd_sf"/>
</dbReference>
<dbReference type="PANTHER" id="PTHR23131:SF4">
    <property type="entry name" value="METALLO-BETA-LACTAMASE SUPERFAMILY POTEIN"/>
    <property type="match status" value="1"/>
</dbReference>
<comment type="catalytic activity">
    <reaction evidence="3">
        <text>3',5'-cyclic UMP + H2O = UMP + H(+)</text>
        <dbReference type="Rhea" id="RHEA:70575"/>
        <dbReference type="ChEBI" id="CHEBI:15377"/>
        <dbReference type="ChEBI" id="CHEBI:15378"/>
        <dbReference type="ChEBI" id="CHEBI:57865"/>
        <dbReference type="ChEBI" id="CHEBI:184387"/>
    </reaction>
    <physiologicalReaction direction="left-to-right" evidence="3">
        <dbReference type="Rhea" id="RHEA:70576"/>
    </physiologicalReaction>
</comment>
<dbReference type="AlphaFoldDB" id="A0A1T2XKD6"/>
<dbReference type="Gene3D" id="1.10.10.10">
    <property type="entry name" value="Winged helix-like DNA-binding domain superfamily/Winged helix DNA-binding domain"/>
    <property type="match status" value="1"/>
</dbReference>
<keyword evidence="6" id="KW-1185">Reference proteome</keyword>
<name>A0A1T2XKD6_9BACL</name>
<dbReference type="EMBL" id="MSZX01000002">
    <property type="protein sequence ID" value="OPA80288.1"/>
    <property type="molecule type" value="Genomic_DNA"/>
</dbReference>
<comment type="caution">
    <text evidence="5">The sequence shown here is derived from an EMBL/GenBank/DDBJ whole genome shotgun (WGS) entry which is preliminary data.</text>
</comment>
<evidence type="ECO:0000256" key="2">
    <source>
        <dbReference type="ARBA" id="ARBA00034301"/>
    </source>
</evidence>
<organism evidence="5 6">
    <name type="scientific">Paenibacillus selenitireducens</name>
    <dbReference type="NCBI Taxonomy" id="1324314"/>
    <lineage>
        <taxon>Bacteria</taxon>
        <taxon>Bacillati</taxon>
        <taxon>Bacillota</taxon>
        <taxon>Bacilli</taxon>
        <taxon>Bacillales</taxon>
        <taxon>Paenibacillaceae</taxon>
        <taxon>Paenibacillus</taxon>
    </lineage>
</organism>
<reference evidence="5 6" key="1">
    <citation type="submission" date="2017-01" db="EMBL/GenBank/DDBJ databases">
        <title>Genome analysis of Paenibacillus selenitrireducens ES3-24.</title>
        <authorList>
            <person name="Xu D."/>
            <person name="Yao R."/>
            <person name="Zheng S."/>
        </authorList>
    </citation>
    <scope>NUCLEOTIDE SEQUENCE [LARGE SCALE GENOMIC DNA]</scope>
    <source>
        <strain evidence="5 6">ES3-24</strain>
    </source>
</reference>
<dbReference type="PANTHER" id="PTHR23131">
    <property type="entry name" value="ENDORIBONUCLEASE LACTB2"/>
    <property type="match status" value="1"/>
</dbReference>
<dbReference type="InterPro" id="IPR001279">
    <property type="entry name" value="Metallo-B-lactamas"/>
</dbReference>
<evidence type="ECO:0000256" key="1">
    <source>
        <dbReference type="ARBA" id="ARBA00034221"/>
    </source>
</evidence>
<evidence type="ECO:0000256" key="3">
    <source>
        <dbReference type="ARBA" id="ARBA00048505"/>
    </source>
</evidence>
<evidence type="ECO:0000259" key="4">
    <source>
        <dbReference type="SMART" id="SM00849"/>
    </source>
</evidence>
<dbReference type="STRING" id="1324314.BVG16_06015"/>
<evidence type="ECO:0000313" key="6">
    <source>
        <dbReference type="Proteomes" id="UP000190188"/>
    </source>
</evidence>
<dbReference type="InterPro" id="IPR036866">
    <property type="entry name" value="RibonucZ/Hydroxyglut_hydro"/>
</dbReference>
<dbReference type="InterPro" id="IPR050662">
    <property type="entry name" value="Sec-metab_biosynth-thioest"/>
</dbReference>
<gene>
    <name evidence="5" type="ORF">BVG16_06015</name>
</gene>
<evidence type="ECO:0000313" key="5">
    <source>
        <dbReference type="EMBL" id="OPA80288.1"/>
    </source>
</evidence>
<dbReference type="RefSeq" id="WP_078497636.1">
    <property type="nucleotide sequence ID" value="NZ_MSZX01000002.1"/>
</dbReference>
<sequence length="327" mass="37057">MSTKLELTAWGSDISQVKIPLPNALKWVNSYLVEGSNGYTVIDPGQHTEDAVEAWQAAFAELNMKISDVEKVVLTHHHPDHYGLAGWFQEACDAPVYMSEIAHQHAQMMWGQGQRATDVIYRLFEQHGMDSDMLAEIRTHLESFVPFVSPQPEVRYIEGDTIQLGDRTWETILTNGHASGHLCFYAGATKEMIIGDQVLPQISPNISYVPGSDPQPLESFLTSLRHLSSYDVAIAYPGHRNPFQHVQGRIADLLVHHEERLLKFRELLTEPKTAYQCCVALFNSNKLTVHQLRFAMSETLAHLIELERRGHAREERLVDGTMIYRSV</sequence>